<dbReference type="Proteomes" id="UP000320839">
    <property type="component" value="Chromosome"/>
</dbReference>
<proteinExistence type="predicted"/>
<name>A0A518FNB4_9PLAN</name>
<dbReference type="EMBL" id="CP036317">
    <property type="protein sequence ID" value="QDV17755.1"/>
    <property type="molecule type" value="Genomic_DNA"/>
</dbReference>
<evidence type="ECO:0000313" key="1">
    <source>
        <dbReference type="EMBL" id="QDV17755.1"/>
    </source>
</evidence>
<reference evidence="1 2" key="1">
    <citation type="submission" date="2019-02" db="EMBL/GenBank/DDBJ databases">
        <title>Deep-cultivation of Planctomycetes and their phenomic and genomic characterization uncovers novel biology.</title>
        <authorList>
            <person name="Wiegand S."/>
            <person name="Jogler M."/>
            <person name="Boedeker C."/>
            <person name="Pinto D."/>
            <person name="Vollmers J."/>
            <person name="Rivas-Marin E."/>
            <person name="Kohn T."/>
            <person name="Peeters S.H."/>
            <person name="Heuer A."/>
            <person name="Rast P."/>
            <person name="Oberbeckmann S."/>
            <person name="Bunk B."/>
            <person name="Jeske O."/>
            <person name="Meyerdierks A."/>
            <person name="Storesund J.E."/>
            <person name="Kallscheuer N."/>
            <person name="Luecker S."/>
            <person name="Lage O.M."/>
            <person name="Pohl T."/>
            <person name="Merkel B.J."/>
            <person name="Hornburger P."/>
            <person name="Mueller R.-W."/>
            <person name="Bruemmer F."/>
            <person name="Labrenz M."/>
            <person name="Spormann A.M."/>
            <person name="Op den Camp H."/>
            <person name="Overmann J."/>
            <person name="Amann R."/>
            <person name="Jetten M.S.M."/>
            <person name="Mascher T."/>
            <person name="Medema M.H."/>
            <person name="Devos D.P."/>
            <person name="Kaster A.-K."/>
            <person name="Ovreas L."/>
            <person name="Rohde M."/>
            <person name="Galperin M.Y."/>
            <person name="Jogler C."/>
        </authorList>
    </citation>
    <scope>NUCLEOTIDE SEQUENCE [LARGE SCALE GENOMIC DNA]</scope>
    <source>
        <strain evidence="1 2">Pan153</strain>
    </source>
</reference>
<dbReference type="AlphaFoldDB" id="A0A518FNB4"/>
<evidence type="ECO:0000313" key="2">
    <source>
        <dbReference type="Proteomes" id="UP000320839"/>
    </source>
</evidence>
<accession>A0A518FNB4</accession>
<protein>
    <submittedName>
        <fullName evidence="1">Uncharacterized protein</fullName>
    </submittedName>
</protein>
<dbReference type="RefSeq" id="WP_145455800.1">
    <property type="nucleotide sequence ID" value="NZ_CP036317.1"/>
</dbReference>
<gene>
    <name evidence="1" type="ORF">Pan153_24100</name>
</gene>
<organism evidence="1 2">
    <name type="scientific">Gimesia panareensis</name>
    <dbReference type="NCBI Taxonomy" id="2527978"/>
    <lineage>
        <taxon>Bacteria</taxon>
        <taxon>Pseudomonadati</taxon>
        <taxon>Planctomycetota</taxon>
        <taxon>Planctomycetia</taxon>
        <taxon>Planctomycetales</taxon>
        <taxon>Planctomycetaceae</taxon>
        <taxon>Gimesia</taxon>
    </lineage>
</organism>
<sequence>MTILNQKLLAEVNRARLWFPARKIQCLWAKEVKQIQTVTSLEGELTANVGDYLCRGVDGEIWPQHAETLFAKYEQTTEFDNEGWQKFSPRPDAAGVLAAQISRPFTVNTHGCELTGQPNDFLEVVSKPKTT</sequence>
<dbReference type="OrthoDB" id="164406at2"/>